<dbReference type="AlphaFoldDB" id="A0A382UVZ6"/>
<feature type="non-terminal residue" evidence="2">
    <location>
        <position position="1"/>
    </location>
</feature>
<feature type="transmembrane region" description="Helical" evidence="1">
    <location>
        <begin position="133"/>
        <end position="151"/>
    </location>
</feature>
<evidence type="ECO:0000313" key="2">
    <source>
        <dbReference type="EMBL" id="SVD37878.1"/>
    </source>
</evidence>
<keyword evidence="1" id="KW-1133">Transmembrane helix</keyword>
<protein>
    <recommendedName>
        <fullName evidence="3">DUF5009 domain-containing protein</fullName>
    </recommendedName>
</protein>
<organism evidence="2">
    <name type="scientific">marine metagenome</name>
    <dbReference type="NCBI Taxonomy" id="408172"/>
    <lineage>
        <taxon>unclassified sequences</taxon>
        <taxon>metagenomes</taxon>
        <taxon>ecological metagenomes</taxon>
    </lineage>
</organism>
<reference evidence="2" key="1">
    <citation type="submission" date="2018-05" db="EMBL/GenBank/DDBJ databases">
        <authorList>
            <person name="Lanie J.A."/>
            <person name="Ng W.-L."/>
            <person name="Kazmierczak K.M."/>
            <person name="Andrzejewski T.M."/>
            <person name="Davidsen T.M."/>
            <person name="Wayne K.J."/>
            <person name="Tettelin H."/>
            <person name="Glass J.I."/>
            <person name="Rusch D."/>
            <person name="Podicherti R."/>
            <person name="Tsui H.-C.T."/>
            <person name="Winkler M.E."/>
        </authorList>
    </citation>
    <scope>NUCLEOTIDE SEQUENCE</scope>
</reference>
<keyword evidence="1" id="KW-0812">Transmembrane</keyword>
<gene>
    <name evidence="2" type="ORF">METZ01_LOCUS390732</name>
</gene>
<keyword evidence="1" id="KW-0472">Membrane</keyword>
<dbReference type="PANTHER" id="PTHR31061">
    <property type="entry name" value="LD22376P"/>
    <property type="match status" value="1"/>
</dbReference>
<sequence>VSSNPALEQPGRLLSLDLFRGLVMFALVAEGAGVYEALLKFGDPDGGLIHSIITQFHHHPWNGLRFWDLIQPAFMFIVGVAMVYSISKRFDRGDSWNAVFKQIGIRCLILLAFGTGLHCIYAGEMVWILRNVLAQLSATILITFLIFRLPWKQQLAISIGLILISDLTYRVFPVEGFNHPYTPDENFGTWMDNLLRNPISPGHWVAINCIPTSAHTIWGSLTGQLLKSNSSNFF</sequence>
<feature type="transmembrane region" description="Helical" evidence="1">
    <location>
        <begin position="107"/>
        <end position="127"/>
    </location>
</feature>
<evidence type="ECO:0008006" key="3">
    <source>
        <dbReference type="Google" id="ProtNLM"/>
    </source>
</evidence>
<feature type="non-terminal residue" evidence="2">
    <location>
        <position position="234"/>
    </location>
</feature>
<accession>A0A382UVZ6</accession>
<dbReference type="EMBL" id="UINC01146891">
    <property type="protein sequence ID" value="SVD37878.1"/>
    <property type="molecule type" value="Genomic_DNA"/>
</dbReference>
<feature type="transmembrane region" description="Helical" evidence="1">
    <location>
        <begin position="69"/>
        <end position="86"/>
    </location>
</feature>
<feature type="transmembrane region" description="Helical" evidence="1">
    <location>
        <begin position="18"/>
        <end position="38"/>
    </location>
</feature>
<name>A0A382UVZ6_9ZZZZ</name>
<dbReference type="PANTHER" id="PTHR31061:SF24">
    <property type="entry name" value="LD22376P"/>
    <property type="match status" value="1"/>
</dbReference>
<evidence type="ECO:0000256" key="1">
    <source>
        <dbReference type="SAM" id="Phobius"/>
    </source>
</evidence>
<proteinExistence type="predicted"/>